<reference evidence="2" key="1">
    <citation type="submission" date="2023-03" db="EMBL/GenBank/DDBJ databases">
        <title>Electrophorus voltai genome.</title>
        <authorList>
            <person name="Bian C."/>
        </authorList>
    </citation>
    <scope>NUCLEOTIDE SEQUENCE</scope>
    <source>
        <strain evidence="2">CB-2022</strain>
        <tissue evidence="2">Muscle</tissue>
    </source>
</reference>
<evidence type="ECO:0000313" key="2">
    <source>
        <dbReference type="EMBL" id="KAK1801008.1"/>
    </source>
</evidence>
<feature type="region of interest" description="Disordered" evidence="1">
    <location>
        <begin position="342"/>
        <end position="364"/>
    </location>
</feature>
<dbReference type="InterPro" id="IPR032675">
    <property type="entry name" value="LRR_dom_sf"/>
</dbReference>
<dbReference type="Proteomes" id="UP001239994">
    <property type="component" value="Unassembled WGS sequence"/>
</dbReference>
<proteinExistence type="predicted"/>
<dbReference type="PANTHER" id="PTHR46723:SF1">
    <property type="entry name" value="LEUCINE-RICH REPEAT AND IQ DOMAIN-CONTAINING PROTEIN 3"/>
    <property type="match status" value="1"/>
</dbReference>
<dbReference type="Gene3D" id="3.80.10.10">
    <property type="entry name" value="Ribonuclease Inhibitor"/>
    <property type="match status" value="1"/>
</dbReference>
<evidence type="ECO:0000256" key="1">
    <source>
        <dbReference type="SAM" id="MobiDB-lite"/>
    </source>
</evidence>
<comment type="caution">
    <text evidence="2">The sequence shown here is derived from an EMBL/GenBank/DDBJ whole genome shotgun (WGS) entry which is preliminary data.</text>
</comment>
<dbReference type="AlphaFoldDB" id="A0AAD8ZMZ0"/>
<sequence length="364" mass="41711">MVSKKNITGLSGCPRLSALTLYDTPLSLKVSYRHCVINSIWTLKALDNHVISDEEIMEDWHLPSKFRAKAPQFCVNLYPQLKLTVWMCVAMEIVGEEVNLSQYTSIPSFSGNRQKILDPGAQRWSAPPDLDAKAMDSESFCLFGLKATMHLSKPFADMLMSRKADGQDVRDAIGHLHKLKAHAPSLRQPRPPNITAEKRLVDQRSNCLSLAPFWEIERAYRAREKAEDLRARVERVVQAQALRADACSRHDAFGMSRRKEALEQRERERVEAAEAMSLRRAQREQEVQRVRQRHARFLEEKRRKASERETVELFSRQHVSLATAVARHCTRQNLRHALHERRQRVASIKQHTTAGGPDTPGQQQ</sequence>
<name>A0AAD8ZMZ0_9TELE</name>
<dbReference type="PANTHER" id="PTHR46723">
    <property type="entry name" value="LEUCINE-RICH REPEAT AND IQ DOMAIN-CONTAINING PROTEIN 3"/>
    <property type="match status" value="1"/>
</dbReference>
<evidence type="ECO:0000313" key="3">
    <source>
        <dbReference type="Proteomes" id="UP001239994"/>
    </source>
</evidence>
<keyword evidence="3" id="KW-1185">Reference proteome</keyword>
<protein>
    <submittedName>
        <fullName evidence="2">Uncharacterized protein</fullName>
    </submittedName>
</protein>
<accession>A0AAD8ZMZ0</accession>
<dbReference type="EMBL" id="JAROKS010000009">
    <property type="protein sequence ID" value="KAK1801008.1"/>
    <property type="molecule type" value="Genomic_DNA"/>
</dbReference>
<organism evidence="2 3">
    <name type="scientific">Electrophorus voltai</name>
    <dbReference type="NCBI Taxonomy" id="2609070"/>
    <lineage>
        <taxon>Eukaryota</taxon>
        <taxon>Metazoa</taxon>
        <taxon>Chordata</taxon>
        <taxon>Craniata</taxon>
        <taxon>Vertebrata</taxon>
        <taxon>Euteleostomi</taxon>
        <taxon>Actinopterygii</taxon>
        <taxon>Neopterygii</taxon>
        <taxon>Teleostei</taxon>
        <taxon>Ostariophysi</taxon>
        <taxon>Gymnotiformes</taxon>
        <taxon>Gymnotoidei</taxon>
        <taxon>Gymnotidae</taxon>
        <taxon>Electrophorus</taxon>
    </lineage>
</organism>
<gene>
    <name evidence="2" type="ORF">P4O66_004669</name>
</gene>
<dbReference type="InterPro" id="IPR052859">
    <property type="entry name" value="LRR-IQ_domain_protein"/>
</dbReference>